<accession>A0A0A9C8U4</accession>
<organism evidence="1">
    <name type="scientific">Arundo donax</name>
    <name type="common">Giant reed</name>
    <name type="synonym">Donax arundinaceus</name>
    <dbReference type="NCBI Taxonomy" id="35708"/>
    <lineage>
        <taxon>Eukaryota</taxon>
        <taxon>Viridiplantae</taxon>
        <taxon>Streptophyta</taxon>
        <taxon>Embryophyta</taxon>
        <taxon>Tracheophyta</taxon>
        <taxon>Spermatophyta</taxon>
        <taxon>Magnoliopsida</taxon>
        <taxon>Liliopsida</taxon>
        <taxon>Poales</taxon>
        <taxon>Poaceae</taxon>
        <taxon>PACMAD clade</taxon>
        <taxon>Arundinoideae</taxon>
        <taxon>Arundineae</taxon>
        <taxon>Arundo</taxon>
    </lineage>
</organism>
<dbReference type="EMBL" id="GBRH01228070">
    <property type="protein sequence ID" value="JAD69825.1"/>
    <property type="molecule type" value="Transcribed_RNA"/>
</dbReference>
<evidence type="ECO:0000313" key="1">
    <source>
        <dbReference type="EMBL" id="JAD69825.1"/>
    </source>
</evidence>
<proteinExistence type="predicted"/>
<dbReference type="AlphaFoldDB" id="A0A0A9C8U4"/>
<protein>
    <submittedName>
        <fullName evidence="1">Uncharacterized protein</fullName>
    </submittedName>
</protein>
<name>A0A0A9C8U4_ARUDO</name>
<reference evidence="1" key="1">
    <citation type="submission" date="2014-09" db="EMBL/GenBank/DDBJ databases">
        <authorList>
            <person name="Magalhaes I.L.F."/>
            <person name="Oliveira U."/>
            <person name="Santos F.R."/>
            <person name="Vidigal T.H.D.A."/>
            <person name="Brescovit A.D."/>
            <person name="Santos A.J."/>
        </authorList>
    </citation>
    <scope>NUCLEOTIDE SEQUENCE</scope>
    <source>
        <tissue evidence="1">Shoot tissue taken approximately 20 cm above the soil surface</tissue>
    </source>
</reference>
<reference evidence="1" key="2">
    <citation type="journal article" date="2015" name="Data Brief">
        <title>Shoot transcriptome of the giant reed, Arundo donax.</title>
        <authorList>
            <person name="Barrero R.A."/>
            <person name="Guerrero F.D."/>
            <person name="Moolhuijzen P."/>
            <person name="Goolsby J.A."/>
            <person name="Tidwell J."/>
            <person name="Bellgard S.E."/>
            <person name="Bellgard M.I."/>
        </authorList>
    </citation>
    <scope>NUCLEOTIDE SEQUENCE</scope>
    <source>
        <tissue evidence="1">Shoot tissue taken approximately 20 cm above the soil surface</tissue>
    </source>
</reference>
<sequence length="52" mass="5735">MSLSLAGGFILPWCHCLSRPSLLCLIHIHHPRDSYAARQGAYLSRGIQSNSV</sequence>